<protein>
    <submittedName>
        <fullName evidence="1">Uncharacterized protein</fullName>
    </submittedName>
</protein>
<keyword evidence="2" id="KW-1185">Reference proteome</keyword>
<dbReference type="Proteomes" id="UP001589844">
    <property type="component" value="Unassembled WGS sequence"/>
</dbReference>
<organism evidence="1 2">
    <name type="scientific">Undibacterium danionis</name>
    <dbReference type="NCBI Taxonomy" id="1812100"/>
    <lineage>
        <taxon>Bacteria</taxon>
        <taxon>Pseudomonadati</taxon>
        <taxon>Pseudomonadota</taxon>
        <taxon>Betaproteobacteria</taxon>
        <taxon>Burkholderiales</taxon>
        <taxon>Oxalobacteraceae</taxon>
        <taxon>Undibacterium</taxon>
    </lineage>
</organism>
<reference evidence="1 2" key="1">
    <citation type="submission" date="2024-09" db="EMBL/GenBank/DDBJ databases">
        <authorList>
            <person name="Sun Q."/>
            <person name="Mori K."/>
        </authorList>
    </citation>
    <scope>NUCLEOTIDE SEQUENCE [LARGE SCALE GENOMIC DNA]</scope>
    <source>
        <strain evidence="1 2">CCM 8677</strain>
    </source>
</reference>
<accession>A0ABV6IJR3</accession>
<proteinExistence type="predicted"/>
<gene>
    <name evidence="1" type="ORF">ACFFJH_14975</name>
</gene>
<evidence type="ECO:0000313" key="1">
    <source>
        <dbReference type="EMBL" id="MFC0351119.1"/>
    </source>
</evidence>
<dbReference type="RefSeq" id="WP_390213710.1">
    <property type="nucleotide sequence ID" value="NZ_JBHLXJ010000016.1"/>
</dbReference>
<comment type="caution">
    <text evidence="1">The sequence shown here is derived from an EMBL/GenBank/DDBJ whole genome shotgun (WGS) entry which is preliminary data.</text>
</comment>
<evidence type="ECO:0000313" key="2">
    <source>
        <dbReference type="Proteomes" id="UP001589844"/>
    </source>
</evidence>
<name>A0ABV6IJR3_9BURK</name>
<sequence length="221" mass="24814">MYIGGLLCRLTQQGKQVILGLELPITEQNQLANYLSSAGKNNDRDTLTQSEFWQRPSDRQDGRSSVAILNLIEQVRSMREHGAKISILAIDADPKDGILDRDEFMASTARRAIHSIEDPTFIALVGNIHGKKNLGTFFDRNYESFGYRLRELGPTTVNIKFISGTAWICNGKKCDIQPIFNTRKIDTSKIGFQLNRDDSTEYDLTLILTNSHASLPAKSIH</sequence>
<dbReference type="EMBL" id="JBHLXJ010000016">
    <property type="protein sequence ID" value="MFC0351119.1"/>
    <property type="molecule type" value="Genomic_DNA"/>
</dbReference>